<dbReference type="PANTHER" id="PTHR10963">
    <property type="entry name" value="GLYCOSYL HYDROLASE-RELATED"/>
    <property type="match status" value="1"/>
</dbReference>
<evidence type="ECO:0000313" key="23">
    <source>
        <dbReference type="Proteomes" id="UP000223968"/>
    </source>
</evidence>
<evidence type="ECO:0000256" key="16">
    <source>
        <dbReference type="PIRNR" id="PIRNR037299"/>
    </source>
</evidence>
<evidence type="ECO:0000256" key="3">
    <source>
        <dbReference type="ARBA" id="ARBA00004589"/>
    </source>
</evidence>
<feature type="active site" description="Proton donor" evidence="17">
    <location>
        <position position="122"/>
    </location>
</feature>
<comment type="caution">
    <text evidence="22">The sequence shown here is derived from an EMBL/GenBank/DDBJ whole genome shotgun (WGS) entry which is preliminary data.</text>
</comment>
<organism evidence="22 23">
    <name type="scientific">Helicocarpus griseus UAMH5409</name>
    <dbReference type="NCBI Taxonomy" id="1447875"/>
    <lineage>
        <taxon>Eukaryota</taxon>
        <taxon>Fungi</taxon>
        <taxon>Dikarya</taxon>
        <taxon>Ascomycota</taxon>
        <taxon>Pezizomycotina</taxon>
        <taxon>Eurotiomycetes</taxon>
        <taxon>Eurotiomycetidae</taxon>
        <taxon>Onygenales</taxon>
        <taxon>Ajellomycetaceae</taxon>
        <taxon>Helicocarpus</taxon>
    </lineage>
</organism>
<dbReference type="InterPro" id="IPR017168">
    <property type="entry name" value="CHR-like"/>
</dbReference>
<feature type="region of interest" description="Disordered" evidence="19">
    <location>
        <begin position="268"/>
        <end position="408"/>
    </location>
</feature>
<keyword evidence="10 18" id="KW-1015">Disulfide bond</keyword>
<dbReference type="GO" id="GO:0005975">
    <property type="term" value="P:carbohydrate metabolic process"/>
    <property type="evidence" value="ECO:0007669"/>
    <property type="project" value="InterPro"/>
</dbReference>
<dbReference type="CDD" id="cd02183">
    <property type="entry name" value="GH16_fungal_CRH1_transglycosylase"/>
    <property type="match status" value="1"/>
</dbReference>
<protein>
    <recommendedName>
        <fullName evidence="16">Crh-like protein</fullName>
        <ecNumber evidence="16">3.2.-.-</ecNumber>
    </recommendedName>
</protein>
<dbReference type="InterPro" id="IPR000757">
    <property type="entry name" value="Beta-glucanase-like"/>
</dbReference>
<evidence type="ECO:0000256" key="18">
    <source>
        <dbReference type="PIRSR" id="PIRSR037299-2"/>
    </source>
</evidence>
<dbReference type="Gene3D" id="2.60.120.200">
    <property type="match status" value="1"/>
</dbReference>
<dbReference type="Proteomes" id="UP000223968">
    <property type="component" value="Unassembled WGS sequence"/>
</dbReference>
<feature type="signal peptide" evidence="20">
    <location>
        <begin position="1"/>
        <end position="21"/>
    </location>
</feature>
<dbReference type="GO" id="GO:0098552">
    <property type="term" value="C:side of membrane"/>
    <property type="evidence" value="ECO:0007669"/>
    <property type="project" value="UniProtKB-KW"/>
</dbReference>
<dbReference type="InterPro" id="IPR050546">
    <property type="entry name" value="Glycosyl_Hydrlase_16"/>
</dbReference>
<keyword evidence="14" id="KW-0961">Cell wall biogenesis/degradation</keyword>
<evidence type="ECO:0000256" key="13">
    <source>
        <dbReference type="ARBA" id="ARBA00023295"/>
    </source>
</evidence>
<feature type="compositionally biased region" description="Polar residues" evidence="19">
    <location>
        <begin position="378"/>
        <end position="398"/>
    </location>
</feature>
<keyword evidence="9 16" id="KW-0472">Membrane</keyword>
<evidence type="ECO:0000256" key="2">
    <source>
        <dbReference type="ARBA" id="ARBA00004196"/>
    </source>
</evidence>
<evidence type="ECO:0000256" key="1">
    <source>
        <dbReference type="ARBA" id="ARBA00000822"/>
    </source>
</evidence>
<dbReference type="AlphaFoldDB" id="A0A2B7XD92"/>
<dbReference type="PROSITE" id="PS51762">
    <property type="entry name" value="GH16_2"/>
    <property type="match status" value="1"/>
</dbReference>
<keyword evidence="7 20" id="KW-0732">Signal</keyword>
<evidence type="ECO:0000256" key="10">
    <source>
        <dbReference type="ARBA" id="ARBA00023157"/>
    </source>
</evidence>
<dbReference type="GO" id="GO:0008843">
    <property type="term" value="F:endochitinase activity"/>
    <property type="evidence" value="ECO:0007669"/>
    <property type="project" value="UniProtKB-EC"/>
</dbReference>
<keyword evidence="13" id="KW-0326">Glycosidase</keyword>
<evidence type="ECO:0000256" key="7">
    <source>
        <dbReference type="ARBA" id="ARBA00022729"/>
    </source>
</evidence>
<dbReference type="InterPro" id="IPR013320">
    <property type="entry name" value="ConA-like_dom_sf"/>
</dbReference>
<keyword evidence="11" id="KW-0325">Glycoprotein</keyword>
<dbReference type="SUPFAM" id="SSF49899">
    <property type="entry name" value="Concanavalin A-like lectins/glucanases"/>
    <property type="match status" value="1"/>
</dbReference>
<comment type="subcellular location">
    <subcellularLocation>
        <location evidence="2">Cell envelope</location>
    </subcellularLocation>
    <subcellularLocation>
        <location evidence="3">Membrane</location>
        <topology evidence="3">Lipid-anchor</topology>
        <topology evidence="3">GPI-anchor</topology>
    </subcellularLocation>
</comment>
<gene>
    <name evidence="22" type="ORF">AJ79_06388</name>
</gene>
<evidence type="ECO:0000256" key="5">
    <source>
        <dbReference type="ARBA" id="ARBA00022676"/>
    </source>
</evidence>
<evidence type="ECO:0000256" key="19">
    <source>
        <dbReference type="SAM" id="MobiDB-lite"/>
    </source>
</evidence>
<dbReference type="OrthoDB" id="4781at2759"/>
<evidence type="ECO:0000313" key="22">
    <source>
        <dbReference type="EMBL" id="PGH06915.1"/>
    </source>
</evidence>
<dbReference type="GO" id="GO:0009277">
    <property type="term" value="C:fungal-type cell wall"/>
    <property type="evidence" value="ECO:0007669"/>
    <property type="project" value="TreeGrafter"/>
</dbReference>
<evidence type="ECO:0000256" key="9">
    <source>
        <dbReference type="ARBA" id="ARBA00023136"/>
    </source>
</evidence>
<dbReference type="STRING" id="1447875.A0A2B7XD92"/>
<feature type="domain" description="GH16" evidence="21">
    <location>
        <begin position="30"/>
        <end position="237"/>
    </location>
</feature>
<evidence type="ECO:0000256" key="20">
    <source>
        <dbReference type="SAM" id="SignalP"/>
    </source>
</evidence>
<feature type="compositionally biased region" description="Polar residues" evidence="19">
    <location>
        <begin position="310"/>
        <end position="325"/>
    </location>
</feature>
<dbReference type="GO" id="GO:0016757">
    <property type="term" value="F:glycosyltransferase activity"/>
    <property type="evidence" value="ECO:0007669"/>
    <property type="project" value="UniProtKB-KW"/>
</dbReference>
<evidence type="ECO:0000256" key="12">
    <source>
        <dbReference type="ARBA" id="ARBA00023288"/>
    </source>
</evidence>
<dbReference type="GO" id="GO:0031505">
    <property type="term" value="P:fungal-type cell wall organization"/>
    <property type="evidence" value="ECO:0007669"/>
    <property type="project" value="TreeGrafter"/>
</dbReference>
<keyword evidence="5" id="KW-0328">Glycosyltransferase</keyword>
<evidence type="ECO:0000256" key="17">
    <source>
        <dbReference type="PIRSR" id="PIRSR037299-1"/>
    </source>
</evidence>
<dbReference type="Pfam" id="PF00722">
    <property type="entry name" value="Glyco_hydro_16"/>
    <property type="match status" value="1"/>
</dbReference>
<evidence type="ECO:0000256" key="4">
    <source>
        <dbReference type="ARBA" id="ARBA00022622"/>
    </source>
</evidence>
<keyword evidence="6" id="KW-0808">Transferase</keyword>
<comment type="catalytic activity">
    <reaction evidence="1">
        <text>Random endo-hydrolysis of N-acetyl-beta-D-glucosaminide (1-&gt;4)-beta-linkages in chitin and chitodextrins.</text>
        <dbReference type="EC" id="3.2.1.14"/>
    </reaction>
</comment>
<feature type="chain" id="PRO_5012451229" description="Crh-like protein" evidence="20">
    <location>
        <begin position="22"/>
        <end position="431"/>
    </location>
</feature>
<evidence type="ECO:0000256" key="14">
    <source>
        <dbReference type="ARBA" id="ARBA00023316"/>
    </source>
</evidence>
<feature type="disulfide bond" evidence="18">
    <location>
        <begin position="27"/>
        <end position="34"/>
    </location>
</feature>
<keyword evidence="23" id="KW-1185">Reference proteome</keyword>
<accession>A0A2B7XD92</accession>
<proteinExistence type="inferred from homology"/>
<name>A0A2B7XD92_9EURO</name>
<dbReference type="EC" id="3.2.-.-" evidence="16"/>
<feature type="active site" description="Nucleophile" evidence="17">
    <location>
        <position position="118"/>
    </location>
</feature>
<reference evidence="22 23" key="1">
    <citation type="submission" date="2017-10" db="EMBL/GenBank/DDBJ databases">
        <title>Comparative genomics in systemic dimorphic fungi from Ajellomycetaceae.</title>
        <authorList>
            <person name="Munoz J.F."/>
            <person name="Mcewen J.G."/>
            <person name="Clay O.K."/>
            <person name="Cuomo C.A."/>
        </authorList>
    </citation>
    <scope>NUCLEOTIDE SEQUENCE [LARGE SCALE GENOMIC DNA]</scope>
    <source>
        <strain evidence="22 23">UAMH5409</strain>
    </source>
</reference>
<dbReference type="PANTHER" id="PTHR10963:SF68">
    <property type="entry name" value="GLYCOSIDASE CRH1-RELATED"/>
    <property type="match status" value="1"/>
</dbReference>
<keyword evidence="12" id="KW-0449">Lipoprotein</keyword>
<sequence>MKLSASVAAMAMSLGSGLVAAQTFSDCNPMEQSCPPNPALGGHATFDFKSASERFDVVGTAPTYGPDGASMTVAKQGDAPTLVSKFYIMFGHVDFVIKAAPGTGIVSSALLQSDTLDEIDWEWLGGRVNQVQTNYFGKNQQGTFDRGQFHQDPGAHSDYHKYSIDWTVDRIEWRINDQVIRTLNAAEAGQQGTSYPQTPMAIRAGVWAGGDPSNPPGTIEWAGGQTDYSAGPFVMGLKSIDVTDYSTGKEYRFTDRSGNWQSIEAVGGQVNGKGTPGSGAQVESSIPPAEKTRPPTTKGMPHGPSGFPRNPSSTLNTGSEPSITSFAGLPSDWIVTDSGRATPPSTASKTSQSTSQSSSPSSPVSSSAGGPESSSNTQAPTITSSGFVTSATGTTPSGTVAPGTGSANPDFRVPYAVAAICGLLGAVAVSL</sequence>
<keyword evidence="4" id="KW-0336">GPI-anchor</keyword>
<evidence type="ECO:0000259" key="21">
    <source>
        <dbReference type="PROSITE" id="PS51762"/>
    </source>
</evidence>
<evidence type="ECO:0000256" key="11">
    <source>
        <dbReference type="ARBA" id="ARBA00023180"/>
    </source>
</evidence>
<evidence type="ECO:0000256" key="15">
    <source>
        <dbReference type="ARBA" id="ARBA00038074"/>
    </source>
</evidence>
<evidence type="ECO:0000256" key="6">
    <source>
        <dbReference type="ARBA" id="ARBA00022679"/>
    </source>
</evidence>
<dbReference type="PIRSF" id="PIRSF037299">
    <property type="entry name" value="Glycosidase_CRH1_prd"/>
    <property type="match status" value="1"/>
</dbReference>
<feature type="compositionally biased region" description="Low complexity" evidence="19">
    <location>
        <begin position="342"/>
        <end position="377"/>
    </location>
</feature>
<evidence type="ECO:0000256" key="8">
    <source>
        <dbReference type="ARBA" id="ARBA00022801"/>
    </source>
</evidence>
<dbReference type="EMBL" id="PDNB01000113">
    <property type="protein sequence ID" value="PGH06915.1"/>
    <property type="molecule type" value="Genomic_DNA"/>
</dbReference>
<comment type="similarity">
    <text evidence="15">Belongs to the glycosyl hydrolase 16 family. CRH1 subfamily.</text>
</comment>
<keyword evidence="8 16" id="KW-0378">Hydrolase</keyword>